<dbReference type="EMBL" id="JAGHQL010000029">
    <property type="protein sequence ID" value="KAH0543621.1"/>
    <property type="molecule type" value="Genomic_DNA"/>
</dbReference>
<reference evidence="6" key="1">
    <citation type="submission" date="2021-03" db="EMBL/GenBank/DDBJ databases">
        <title>Comparative genomics and phylogenomic investigation of the class Geoglossomycetes provide insights into ecological specialization and systematics.</title>
        <authorList>
            <person name="Melie T."/>
            <person name="Pirro S."/>
            <person name="Miller A.N."/>
            <person name="Quandt A."/>
        </authorList>
    </citation>
    <scope>NUCLEOTIDE SEQUENCE</scope>
    <source>
        <strain evidence="6">GBOQ0MN5Z8</strain>
    </source>
</reference>
<evidence type="ECO:0000256" key="4">
    <source>
        <dbReference type="ARBA" id="ARBA00015925"/>
    </source>
</evidence>
<name>A0A9P8IAC2_9PEZI</name>
<dbReference type="SUPFAM" id="SSF55681">
    <property type="entry name" value="Class II aaRS and biotin synthetases"/>
    <property type="match status" value="1"/>
</dbReference>
<evidence type="ECO:0000256" key="3">
    <source>
        <dbReference type="ARBA" id="ARBA00008242"/>
    </source>
</evidence>
<evidence type="ECO:0000256" key="2">
    <source>
        <dbReference type="ARBA" id="ARBA00005085"/>
    </source>
</evidence>
<dbReference type="PROSITE" id="PS51733">
    <property type="entry name" value="BPL_LPL_CATALYTIC"/>
    <property type="match status" value="1"/>
</dbReference>
<accession>A0A9P8IAC2</accession>
<evidence type="ECO:0000256" key="1">
    <source>
        <dbReference type="ARBA" id="ARBA00003253"/>
    </source>
</evidence>
<dbReference type="OrthoDB" id="201621at2759"/>
<comment type="function">
    <text evidence="1">Catalyzes both the ATP-dependent activation of exogenously supplied lipoate to lipoyl-AMP and the transfer of the activated lipoyl onto the lipoyl domains of lipoate-dependent enzymes.</text>
</comment>
<dbReference type="CDD" id="cd16443">
    <property type="entry name" value="LplA"/>
    <property type="match status" value="1"/>
</dbReference>
<evidence type="ECO:0000259" key="5">
    <source>
        <dbReference type="PROSITE" id="PS51733"/>
    </source>
</evidence>
<dbReference type="GO" id="GO:0017118">
    <property type="term" value="F:lipoyltransferase activity"/>
    <property type="evidence" value="ECO:0007669"/>
    <property type="project" value="TreeGrafter"/>
</dbReference>
<proteinExistence type="inferred from homology"/>
<keyword evidence="7" id="KW-1185">Reference proteome</keyword>
<comment type="pathway">
    <text evidence="2">Protein modification; protein lipoylation via exogenous pathway; protein N(6)-(lipoyl)lysine from lipoate: step 2/2.</text>
</comment>
<comment type="similarity">
    <text evidence="3">Belongs to the LplA family.</text>
</comment>
<dbReference type="PANTHER" id="PTHR12561">
    <property type="entry name" value="LIPOATE-PROTEIN LIGASE"/>
    <property type="match status" value="1"/>
</dbReference>
<dbReference type="Pfam" id="PF21948">
    <property type="entry name" value="LplA-B_cat"/>
    <property type="match status" value="1"/>
</dbReference>
<dbReference type="GO" id="GO:0005739">
    <property type="term" value="C:mitochondrion"/>
    <property type="evidence" value="ECO:0007669"/>
    <property type="project" value="TreeGrafter"/>
</dbReference>
<dbReference type="GO" id="GO:0009249">
    <property type="term" value="P:protein lipoylation"/>
    <property type="evidence" value="ECO:0007669"/>
    <property type="project" value="InterPro"/>
</dbReference>
<dbReference type="InterPro" id="IPR045864">
    <property type="entry name" value="aa-tRNA-synth_II/BPL/LPL"/>
</dbReference>
<evidence type="ECO:0000313" key="6">
    <source>
        <dbReference type="EMBL" id="KAH0543621.1"/>
    </source>
</evidence>
<dbReference type="PANTHER" id="PTHR12561:SF3">
    <property type="entry name" value="LIPOYLTRANSFERASE 1, MITOCHONDRIAL"/>
    <property type="match status" value="1"/>
</dbReference>
<feature type="domain" description="BPL/LPL catalytic" evidence="5">
    <location>
        <begin position="70"/>
        <end position="271"/>
    </location>
</feature>
<dbReference type="InterPro" id="IPR004562">
    <property type="entry name" value="LipoylTrfase_LipoateP_Ligase"/>
</dbReference>
<gene>
    <name evidence="6" type="ORF">FGG08_002059</name>
</gene>
<sequence>MAPSRGIYLWPKSYPTFLPLQWGHPHGLRSHSSFASGVSNPKSTLQVYISQIHSPFTNLSIEHFLLQKTPPDSTVLFLYSNSPSIILGRNQNPWVEVNLGLLNHGRGLGEAIPRALVKNPPLLVRRRSGGGTVFHDHGNVNYSVITPTTNFHRDKHASMVVRALRRLGVAHAHVNERHDIVLASNPQSIPRKISGSAYKLTRQRSLHHGTCLLSSPYLAAIPLYLHSPAKAYIRARGVESVSSPVANADVGVEEFKEAVVAEFMKMYGIRCGIWRISPSDTIYEGQGWRGGVIREEDAEFEEIATGIAELKVSVELPKT</sequence>
<dbReference type="Proteomes" id="UP000698800">
    <property type="component" value="Unassembled WGS sequence"/>
</dbReference>
<evidence type="ECO:0000313" key="7">
    <source>
        <dbReference type="Proteomes" id="UP000698800"/>
    </source>
</evidence>
<dbReference type="InterPro" id="IPR004143">
    <property type="entry name" value="BPL_LPL_catalytic"/>
</dbReference>
<dbReference type="Gene3D" id="3.30.930.10">
    <property type="entry name" value="Bira Bifunctional Protein, Domain 2"/>
    <property type="match status" value="1"/>
</dbReference>
<organism evidence="6 7">
    <name type="scientific">Glutinoglossum americanum</name>
    <dbReference type="NCBI Taxonomy" id="1670608"/>
    <lineage>
        <taxon>Eukaryota</taxon>
        <taxon>Fungi</taxon>
        <taxon>Dikarya</taxon>
        <taxon>Ascomycota</taxon>
        <taxon>Pezizomycotina</taxon>
        <taxon>Geoglossomycetes</taxon>
        <taxon>Geoglossales</taxon>
        <taxon>Geoglossaceae</taxon>
        <taxon>Glutinoglossum</taxon>
    </lineage>
</organism>
<protein>
    <recommendedName>
        <fullName evidence="4">Putative lipoate-protein ligase A</fullName>
    </recommendedName>
</protein>
<comment type="caution">
    <text evidence="6">The sequence shown here is derived from an EMBL/GenBank/DDBJ whole genome shotgun (WGS) entry which is preliminary data.</text>
</comment>
<dbReference type="AlphaFoldDB" id="A0A9P8IAC2"/>